<dbReference type="InterPro" id="IPR042088">
    <property type="entry name" value="OligoPept_F_C"/>
</dbReference>
<dbReference type="PANTHER" id="PTHR34217:SF1">
    <property type="entry name" value="CARBOXYPEPTIDASE 1"/>
    <property type="match status" value="1"/>
</dbReference>
<evidence type="ECO:0000256" key="6">
    <source>
        <dbReference type="RuleBase" id="RU003435"/>
    </source>
</evidence>
<evidence type="ECO:0000256" key="4">
    <source>
        <dbReference type="ARBA" id="ARBA00022833"/>
    </source>
</evidence>
<dbReference type="Proteomes" id="UP001149821">
    <property type="component" value="Unassembled WGS sequence"/>
</dbReference>
<dbReference type="Gene3D" id="1.10.1370.20">
    <property type="entry name" value="Oligoendopeptidase f, C-terminal domain"/>
    <property type="match status" value="1"/>
</dbReference>
<evidence type="ECO:0000259" key="8">
    <source>
        <dbReference type="Pfam" id="PF08439"/>
    </source>
</evidence>
<dbReference type="SUPFAM" id="SSF55486">
    <property type="entry name" value="Metalloproteases ('zincins'), catalytic domain"/>
    <property type="match status" value="1"/>
</dbReference>
<comment type="cofactor">
    <cofactor evidence="6">
        <name>Zn(2+)</name>
        <dbReference type="ChEBI" id="CHEBI:29105"/>
    </cofactor>
    <text evidence="6">Binds 1 zinc ion.</text>
</comment>
<proteinExistence type="inferred from homology"/>
<evidence type="ECO:0000256" key="1">
    <source>
        <dbReference type="ARBA" id="ARBA00022670"/>
    </source>
</evidence>
<dbReference type="EMBL" id="JAJUBB010000001">
    <property type="protein sequence ID" value="MDD1780071.1"/>
    <property type="molecule type" value="Genomic_DNA"/>
</dbReference>
<keyword evidence="5 6" id="KW-0482">Metalloprotease</keyword>
<evidence type="ECO:0000313" key="10">
    <source>
        <dbReference type="Proteomes" id="UP001149821"/>
    </source>
</evidence>
<dbReference type="InterPro" id="IPR001333">
    <property type="entry name" value="Peptidase_M32_Taq"/>
</dbReference>
<feature type="domain" description="Oligopeptidase F N-terminal" evidence="8">
    <location>
        <begin position="124"/>
        <end position="173"/>
    </location>
</feature>
<dbReference type="CDD" id="cd09607">
    <property type="entry name" value="M3B_PepF"/>
    <property type="match status" value="1"/>
</dbReference>
<name>A0ABT5QGG1_9GAMM</name>
<dbReference type="Pfam" id="PF01432">
    <property type="entry name" value="Peptidase_M3"/>
    <property type="match status" value="1"/>
</dbReference>
<dbReference type="InterPro" id="IPR001567">
    <property type="entry name" value="Pept_M3A_M3B_dom"/>
</dbReference>
<keyword evidence="4 6" id="KW-0862">Zinc</keyword>
<dbReference type="InterPro" id="IPR034006">
    <property type="entry name" value="M3B_PepF_2"/>
</dbReference>
<keyword evidence="10" id="KW-1185">Reference proteome</keyword>
<dbReference type="InterPro" id="IPR011977">
    <property type="entry name" value="Pept_M3B_clade3"/>
</dbReference>
<sequence>MSAPSWDFSFVYISLQDPALLEDIQKAEQLIASLGELSSDNVEQCQQALTRFDDIKILLLSASNYAACLSSVDATNAEAKSLVVKTDVLLSSLAQAFSPFESELASCNADIFQSVMQGSDEHGLFSRHQFRLEQIRKQRVYRLSVAEEQLLSAMQVDGKNAWGRLYDNITGDMNVTLTLADGTLETIGLSQAASILYGSDASRREPAWRAIYEGMEKQEITFAAILNALAGNRLTEYKKRSHTETLTFLQPALNGSRIEQSTLDAMMQTARESQPISRGAAQSMAKLFNTNALTPWDELAAMPPLSEASSETLSFEEGIAIIKQAFGEVDPEMADFVDMMVENRLIDAAPQPNKVMGAYCTKIPKTRTPLVFMSYGGSMSDVLTLAHELGHAFHNWVMRDMPYVETTYPMTLAETASIFAENVVRDALLARAKSDNDKMLMLWEEAQSAVALLLNIPVRFQFEKAFYEQRENGELSPADLKALMASTWKDWYGEASSEPNDLFWASKLHFSIAEISFYNYPYLFGYLFSTGVYAQRQHKGERFYEDYKALLRDTGRMTASDVAEKHLGVNLRAGDFWAQSVAIVGTRIEAFQKLVDDF</sequence>
<dbReference type="RefSeq" id="WP_274139981.1">
    <property type="nucleotide sequence ID" value="NZ_JAJUBB010000001.1"/>
</dbReference>
<evidence type="ECO:0000256" key="2">
    <source>
        <dbReference type="ARBA" id="ARBA00022723"/>
    </source>
</evidence>
<dbReference type="InterPro" id="IPR013647">
    <property type="entry name" value="OligopepF_N_dom"/>
</dbReference>
<dbReference type="NCBIfam" id="TIGR02290">
    <property type="entry name" value="M3_fam_3"/>
    <property type="match status" value="1"/>
</dbReference>
<evidence type="ECO:0000256" key="3">
    <source>
        <dbReference type="ARBA" id="ARBA00022801"/>
    </source>
</evidence>
<evidence type="ECO:0000259" key="7">
    <source>
        <dbReference type="Pfam" id="PF01432"/>
    </source>
</evidence>
<accession>A0ABT5QGG1</accession>
<evidence type="ECO:0000256" key="5">
    <source>
        <dbReference type="ARBA" id="ARBA00023049"/>
    </source>
</evidence>
<evidence type="ECO:0000313" key="9">
    <source>
        <dbReference type="EMBL" id="MDD1780071.1"/>
    </source>
</evidence>
<keyword evidence="3 6" id="KW-0378">Hydrolase</keyword>
<comment type="similarity">
    <text evidence="6">Belongs to the peptidase M3 family.</text>
</comment>
<comment type="caution">
    <text evidence="9">The sequence shown here is derived from an EMBL/GenBank/DDBJ whole genome shotgun (WGS) entry which is preliminary data.</text>
</comment>
<protein>
    <submittedName>
        <fullName evidence="9">M3 family oligoendopeptidase</fullName>
    </submittedName>
</protein>
<dbReference type="Pfam" id="PF08439">
    <property type="entry name" value="Peptidase_M3_N"/>
    <property type="match status" value="1"/>
</dbReference>
<keyword evidence="1 6" id="KW-0645">Protease</keyword>
<dbReference type="Gene3D" id="1.20.140.70">
    <property type="entry name" value="Oligopeptidase f, N-terminal domain"/>
    <property type="match status" value="1"/>
</dbReference>
<organism evidence="9 10">
    <name type="scientific">Enterovibrio qingdaonensis</name>
    <dbReference type="NCBI Taxonomy" id="2899818"/>
    <lineage>
        <taxon>Bacteria</taxon>
        <taxon>Pseudomonadati</taxon>
        <taxon>Pseudomonadota</taxon>
        <taxon>Gammaproteobacteria</taxon>
        <taxon>Vibrionales</taxon>
        <taxon>Vibrionaceae</taxon>
        <taxon>Enterovibrio</taxon>
    </lineage>
</organism>
<dbReference type="PANTHER" id="PTHR34217">
    <property type="entry name" value="METAL-DEPENDENT CARBOXYPEPTIDASE"/>
    <property type="match status" value="1"/>
</dbReference>
<feature type="domain" description="Peptidase M3A/M3B catalytic" evidence="7">
    <location>
        <begin position="197"/>
        <end position="564"/>
    </location>
</feature>
<reference evidence="9" key="1">
    <citation type="submission" date="2021-12" db="EMBL/GenBank/DDBJ databases">
        <title>Enterovibrio ZSDZ35 sp. nov. and Enterovibrio ZSDZ42 sp. nov., isolated from coastal seawater in Qingdao.</title>
        <authorList>
            <person name="Zhang P."/>
        </authorList>
    </citation>
    <scope>NUCLEOTIDE SEQUENCE</scope>
    <source>
        <strain evidence="9">ZSDZ35</strain>
    </source>
</reference>
<keyword evidence="2 6" id="KW-0479">Metal-binding</keyword>
<gene>
    <name evidence="9" type="ORF">LRP49_02560</name>
</gene>